<feature type="transmembrane region" description="Helical" evidence="1">
    <location>
        <begin position="109"/>
        <end position="127"/>
    </location>
</feature>
<sequence>MAVYLVNMIMVYLWSSFAAFYGRRDDTIQSGWRPNQLLVFFPFLFLCIVAGIRYKVGTDFVTYGQMYEFSINYEKPWHIFGFGVDKAATDPGFTFILWMLNQLSHDPQIMYISVGAITYFFSSRRLFNMAVHLS</sequence>
<reference evidence="2 3" key="1">
    <citation type="submission" date="2019-12" db="EMBL/GenBank/DDBJ databases">
        <title>Full genome sequence of a Bacillus safensis strain isolated from commercially available natto in Indonesia.</title>
        <authorList>
            <person name="Yoshida M."/>
            <person name="Uomi M."/>
            <person name="Waturangi D."/>
            <person name="Ekaputri J.J."/>
            <person name="Setiamarga D.H.E."/>
        </authorList>
    </citation>
    <scope>NUCLEOTIDE SEQUENCE [LARGE SCALE GENOMIC DNA]</scope>
    <source>
        <strain evidence="2 3">IDN1</strain>
    </source>
</reference>
<accession>A0A5S9MH55</accession>
<dbReference type="EMBL" id="AP021906">
    <property type="protein sequence ID" value="BBP92413.1"/>
    <property type="molecule type" value="Genomic_DNA"/>
</dbReference>
<feature type="transmembrane region" description="Helical" evidence="1">
    <location>
        <begin position="35"/>
        <end position="54"/>
    </location>
</feature>
<organism evidence="2 3">
    <name type="scientific">Bacillus safensis</name>
    <dbReference type="NCBI Taxonomy" id="561879"/>
    <lineage>
        <taxon>Bacteria</taxon>
        <taxon>Bacillati</taxon>
        <taxon>Bacillota</taxon>
        <taxon>Bacilli</taxon>
        <taxon>Bacillales</taxon>
        <taxon>Bacillaceae</taxon>
        <taxon>Bacillus</taxon>
    </lineage>
</organism>
<keyword evidence="1" id="KW-0812">Transmembrane</keyword>
<gene>
    <name evidence="2" type="ORF">BsIDN1_60310</name>
</gene>
<keyword evidence="1" id="KW-1133">Transmembrane helix</keyword>
<protein>
    <submittedName>
        <fullName evidence="2">Uncharacterized protein</fullName>
    </submittedName>
</protein>
<dbReference type="AlphaFoldDB" id="A0A5S9MH55"/>
<evidence type="ECO:0000256" key="1">
    <source>
        <dbReference type="SAM" id="Phobius"/>
    </source>
</evidence>
<evidence type="ECO:0000313" key="2">
    <source>
        <dbReference type="EMBL" id="BBP92413.1"/>
    </source>
</evidence>
<dbReference type="Proteomes" id="UP000464658">
    <property type="component" value="Chromosome"/>
</dbReference>
<dbReference type="Pfam" id="PF14897">
    <property type="entry name" value="EpsG"/>
    <property type="match status" value="1"/>
</dbReference>
<feature type="transmembrane region" description="Helical" evidence="1">
    <location>
        <begin position="6"/>
        <end position="23"/>
    </location>
</feature>
<evidence type="ECO:0000313" key="3">
    <source>
        <dbReference type="Proteomes" id="UP000464658"/>
    </source>
</evidence>
<keyword evidence="1" id="KW-0472">Membrane</keyword>
<dbReference type="InterPro" id="IPR049458">
    <property type="entry name" value="EpsG-like"/>
</dbReference>
<name>A0A5S9MH55_BACIA</name>
<proteinExistence type="predicted"/>